<dbReference type="PANTHER" id="PTHR11774">
    <property type="entry name" value="GERANYLGERANYL TRANSFERASE TYPE BETA SUBUNIT"/>
    <property type="match status" value="1"/>
</dbReference>
<comment type="cofactor">
    <cofactor evidence="1">
        <name>Zn(2+)</name>
        <dbReference type="ChEBI" id="CHEBI:29105"/>
    </cofactor>
</comment>
<sequence>MAIMRAEEIMGEPKLDKTRHVKYWTRCLKTLLPHHYTSNESNRMYLAYFIVSALDLLGALDDILTEDERRGYIDWIYRCQHPNGGFRMWPGTDFGARANRENARWDPANIPATYFALATLLILKDDFKRTELTDPDAGVDSEFVKSQNTSDTRKKGDGMTSEAQVDGTVPAHQDPECSAGVTMFDLLVDGAGMNGRVNKVADTCYGFWAGASLHVMQQPNLYHREAVRRYLLGKTQHPVLGGHGKFPGDLPDLLHSYLGLAALSLAGSDQVKEVDGGAAFRSDHDLTLKKVRIATFRRLANVRAGRKTKA</sequence>
<protein>
    <recommendedName>
        <fullName evidence="9">Prenyltransferase alpha-alpha toroid domain-containing protein</fullName>
    </recommendedName>
</protein>
<name>A0A4U0UL22_9PEZI</name>
<feature type="region of interest" description="Disordered" evidence="8">
    <location>
        <begin position="141"/>
        <end position="171"/>
    </location>
</feature>
<organism evidence="10 11">
    <name type="scientific">Friedmanniomyces endolithicus</name>
    <dbReference type="NCBI Taxonomy" id="329885"/>
    <lineage>
        <taxon>Eukaryota</taxon>
        <taxon>Fungi</taxon>
        <taxon>Dikarya</taxon>
        <taxon>Ascomycota</taxon>
        <taxon>Pezizomycotina</taxon>
        <taxon>Dothideomycetes</taxon>
        <taxon>Dothideomycetidae</taxon>
        <taxon>Mycosphaerellales</taxon>
        <taxon>Teratosphaeriaceae</taxon>
        <taxon>Friedmanniomyces</taxon>
    </lineage>
</organism>
<evidence type="ECO:0000256" key="7">
    <source>
        <dbReference type="ARBA" id="ARBA00022833"/>
    </source>
</evidence>
<evidence type="ECO:0000256" key="8">
    <source>
        <dbReference type="SAM" id="MobiDB-lite"/>
    </source>
</evidence>
<dbReference type="STRING" id="329885.A0A4U0UL22"/>
<evidence type="ECO:0000313" key="11">
    <source>
        <dbReference type="Proteomes" id="UP000310066"/>
    </source>
</evidence>
<keyword evidence="7" id="KW-0862">Zinc</keyword>
<evidence type="ECO:0000256" key="2">
    <source>
        <dbReference type="ARBA" id="ARBA00010497"/>
    </source>
</evidence>
<proteinExistence type="inferred from homology"/>
<dbReference type="InterPro" id="IPR001330">
    <property type="entry name" value="Prenyltrans"/>
</dbReference>
<reference evidence="10 11" key="1">
    <citation type="submission" date="2017-03" db="EMBL/GenBank/DDBJ databases">
        <title>Genomes of endolithic fungi from Antarctica.</title>
        <authorList>
            <person name="Coleine C."/>
            <person name="Masonjones S."/>
            <person name="Stajich J.E."/>
        </authorList>
    </citation>
    <scope>NUCLEOTIDE SEQUENCE [LARGE SCALE GENOMIC DNA]</scope>
    <source>
        <strain evidence="10 11">CCFEE 5311</strain>
    </source>
</reference>
<keyword evidence="5" id="KW-0479">Metal-binding</keyword>
<dbReference type="OrthoDB" id="24893at2759"/>
<feature type="domain" description="Prenyltransferase alpha-alpha toroid" evidence="9">
    <location>
        <begin position="191"/>
        <end position="275"/>
    </location>
</feature>
<accession>A0A4U0UL22</accession>
<dbReference type="GO" id="GO:0004662">
    <property type="term" value="F:CAAX-protein geranylgeranyltransferase activity"/>
    <property type="evidence" value="ECO:0007669"/>
    <property type="project" value="TreeGrafter"/>
</dbReference>
<keyword evidence="6" id="KW-0677">Repeat</keyword>
<evidence type="ECO:0000256" key="3">
    <source>
        <dbReference type="ARBA" id="ARBA00022602"/>
    </source>
</evidence>
<gene>
    <name evidence="10" type="ORF">B0A54_12388</name>
</gene>
<evidence type="ECO:0000313" key="10">
    <source>
        <dbReference type="EMBL" id="TKA36374.1"/>
    </source>
</evidence>
<evidence type="ECO:0000256" key="6">
    <source>
        <dbReference type="ARBA" id="ARBA00022737"/>
    </source>
</evidence>
<feature type="domain" description="Prenyltransferase alpha-alpha toroid" evidence="9">
    <location>
        <begin position="15"/>
        <end position="131"/>
    </location>
</feature>
<dbReference type="GO" id="GO:0005953">
    <property type="term" value="C:CAAX-protein geranylgeranyltransferase complex"/>
    <property type="evidence" value="ECO:0007669"/>
    <property type="project" value="TreeGrafter"/>
</dbReference>
<comment type="caution">
    <text evidence="10">The sequence shown here is derived from an EMBL/GenBank/DDBJ whole genome shotgun (WGS) entry which is preliminary data.</text>
</comment>
<dbReference type="AlphaFoldDB" id="A0A4U0UL22"/>
<dbReference type="Pfam" id="PF00432">
    <property type="entry name" value="Prenyltrans"/>
    <property type="match status" value="2"/>
</dbReference>
<evidence type="ECO:0000256" key="5">
    <source>
        <dbReference type="ARBA" id="ARBA00022723"/>
    </source>
</evidence>
<dbReference type="SUPFAM" id="SSF48239">
    <property type="entry name" value="Terpenoid cyclases/Protein prenyltransferases"/>
    <property type="match status" value="1"/>
</dbReference>
<dbReference type="Gene3D" id="1.50.10.20">
    <property type="match status" value="2"/>
</dbReference>
<dbReference type="GO" id="GO:0046872">
    <property type="term" value="F:metal ion binding"/>
    <property type="evidence" value="ECO:0007669"/>
    <property type="project" value="UniProtKB-KW"/>
</dbReference>
<dbReference type="PANTHER" id="PTHR11774:SF4">
    <property type="entry name" value="GERANYLGERANYL TRANSFERASE TYPE-1 SUBUNIT BETA"/>
    <property type="match status" value="1"/>
</dbReference>
<dbReference type="InterPro" id="IPR008930">
    <property type="entry name" value="Terpenoid_cyclase/PrenylTrfase"/>
</dbReference>
<keyword evidence="3" id="KW-0637">Prenyltransferase</keyword>
<evidence type="ECO:0000256" key="4">
    <source>
        <dbReference type="ARBA" id="ARBA00022679"/>
    </source>
</evidence>
<dbReference type="EMBL" id="NAJP01000060">
    <property type="protein sequence ID" value="TKA36374.1"/>
    <property type="molecule type" value="Genomic_DNA"/>
</dbReference>
<keyword evidence="4" id="KW-0808">Transferase</keyword>
<comment type="similarity">
    <text evidence="2">Belongs to the protein prenyltransferase subunit beta family.</text>
</comment>
<evidence type="ECO:0000256" key="1">
    <source>
        <dbReference type="ARBA" id="ARBA00001947"/>
    </source>
</evidence>
<dbReference type="Proteomes" id="UP000310066">
    <property type="component" value="Unassembled WGS sequence"/>
</dbReference>
<evidence type="ECO:0000259" key="9">
    <source>
        <dbReference type="Pfam" id="PF00432"/>
    </source>
</evidence>
<dbReference type="InterPro" id="IPR045089">
    <property type="entry name" value="PGGT1B-like"/>
</dbReference>